<dbReference type="AlphaFoldDB" id="A0A0C3GQR0"/>
<dbReference type="GO" id="GO:0020037">
    <property type="term" value="F:heme binding"/>
    <property type="evidence" value="ECO:0007669"/>
    <property type="project" value="InterPro"/>
</dbReference>
<evidence type="ECO:0000313" key="2">
    <source>
        <dbReference type="Proteomes" id="UP000054321"/>
    </source>
</evidence>
<sequence length="145" mass="16190">LPYIDAVIRESLRLNPTAPAITLVTREDTIWGGGGYLAKEGEPLLCRFHNIHLDKKVYGEDADERKLKRILEENFQRLPKMAHVKHLGLASRDAPEYGYLAMTVTTLDSALETLAGKKGELVVIFTCSYDGLPADNAAKFCDWLN</sequence>
<dbReference type="GO" id="GO:0004497">
    <property type="term" value="F:monooxygenase activity"/>
    <property type="evidence" value="ECO:0007669"/>
    <property type="project" value="InterPro"/>
</dbReference>
<reference evidence="1 2" key="1">
    <citation type="submission" date="2014-04" db="EMBL/GenBank/DDBJ databases">
        <authorList>
            <consortium name="DOE Joint Genome Institute"/>
            <person name="Kuo A."/>
            <person name="Martino E."/>
            <person name="Perotto S."/>
            <person name="Kohler A."/>
            <person name="Nagy L.G."/>
            <person name="Floudas D."/>
            <person name="Copeland A."/>
            <person name="Barry K.W."/>
            <person name="Cichocki N."/>
            <person name="Veneault-Fourrey C."/>
            <person name="LaButti K."/>
            <person name="Lindquist E.A."/>
            <person name="Lipzen A."/>
            <person name="Lundell T."/>
            <person name="Morin E."/>
            <person name="Murat C."/>
            <person name="Sun H."/>
            <person name="Tunlid A."/>
            <person name="Henrissat B."/>
            <person name="Grigoriev I.V."/>
            <person name="Hibbett D.S."/>
            <person name="Martin F."/>
            <person name="Nordberg H.P."/>
            <person name="Cantor M.N."/>
            <person name="Hua S.X."/>
        </authorList>
    </citation>
    <scope>NUCLEOTIDE SEQUENCE [LARGE SCALE GENOMIC DNA]</scope>
    <source>
        <strain evidence="1 2">Zn</strain>
    </source>
</reference>
<dbReference type="EMBL" id="KN832893">
    <property type="protein sequence ID" value="KIM93669.1"/>
    <property type="molecule type" value="Genomic_DNA"/>
</dbReference>
<name>A0A0C3GQR0_OIDMZ</name>
<feature type="non-terminal residue" evidence="1">
    <location>
        <position position="145"/>
    </location>
</feature>
<dbReference type="Pfam" id="PF00067">
    <property type="entry name" value="p450"/>
    <property type="match status" value="1"/>
</dbReference>
<dbReference type="GO" id="GO:0005506">
    <property type="term" value="F:iron ion binding"/>
    <property type="evidence" value="ECO:0007669"/>
    <property type="project" value="InterPro"/>
</dbReference>
<dbReference type="HOGENOM" id="CLU_1791492_0_0_1"/>
<dbReference type="InterPro" id="IPR036396">
    <property type="entry name" value="Cyt_P450_sf"/>
</dbReference>
<dbReference type="SUPFAM" id="SSF48264">
    <property type="entry name" value="Cytochrome P450"/>
    <property type="match status" value="1"/>
</dbReference>
<organism evidence="1 2">
    <name type="scientific">Oidiodendron maius (strain Zn)</name>
    <dbReference type="NCBI Taxonomy" id="913774"/>
    <lineage>
        <taxon>Eukaryota</taxon>
        <taxon>Fungi</taxon>
        <taxon>Dikarya</taxon>
        <taxon>Ascomycota</taxon>
        <taxon>Pezizomycotina</taxon>
        <taxon>Leotiomycetes</taxon>
        <taxon>Leotiomycetes incertae sedis</taxon>
        <taxon>Myxotrichaceae</taxon>
        <taxon>Oidiodendron</taxon>
    </lineage>
</organism>
<dbReference type="OrthoDB" id="1470350at2759"/>
<accession>A0A0C3GQR0</accession>
<dbReference type="InParanoid" id="A0A0C3GQR0"/>
<dbReference type="Proteomes" id="UP000054321">
    <property type="component" value="Unassembled WGS sequence"/>
</dbReference>
<dbReference type="Gene3D" id="1.10.630.10">
    <property type="entry name" value="Cytochrome P450"/>
    <property type="match status" value="1"/>
</dbReference>
<dbReference type="GO" id="GO:0016705">
    <property type="term" value="F:oxidoreductase activity, acting on paired donors, with incorporation or reduction of molecular oxygen"/>
    <property type="evidence" value="ECO:0007669"/>
    <property type="project" value="InterPro"/>
</dbReference>
<keyword evidence="2" id="KW-1185">Reference proteome</keyword>
<dbReference type="InterPro" id="IPR001128">
    <property type="entry name" value="Cyt_P450"/>
</dbReference>
<reference evidence="2" key="2">
    <citation type="submission" date="2015-01" db="EMBL/GenBank/DDBJ databases">
        <title>Evolutionary Origins and Diversification of the Mycorrhizal Mutualists.</title>
        <authorList>
            <consortium name="DOE Joint Genome Institute"/>
            <consortium name="Mycorrhizal Genomics Consortium"/>
            <person name="Kohler A."/>
            <person name="Kuo A."/>
            <person name="Nagy L.G."/>
            <person name="Floudas D."/>
            <person name="Copeland A."/>
            <person name="Barry K.W."/>
            <person name="Cichocki N."/>
            <person name="Veneault-Fourrey C."/>
            <person name="LaButti K."/>
            <person name="Lindquist E.A."/>
            <person name="Lipzen A."/>
            <person name="Lundell T."/>
            <person name="Morin E."/>
            <person name="Murat C."/>
            <person name="Riley R."/>
            <person name="Ohm R."/>
            <person name="Sun H."/>
            <person name="Tunlid A."/>
            <person name="Henrissat B."/>
            <person name="Grigoriev I.V."/>
            <person name="Hibbett D.S."/>
            <person name="Martin F."/>
        </authorList>
    </citation>
    <scope>NUCLEOTIDE SEQUENCE [LARGE SCALE GENOMIC DNA]</scope>
    <source>
        <strain evidence="2">Zn</strain>
    </source>
</reference>
<feature type="non-terminal residue" evidence="1">
    <location>
        <position position="1"/>
    </location>
</feature>
<protein>
    <submittedName>
        <fullName evidence="1">Uncharacterized protein</fullName>
    </submittedName>
</protein>
<evidence type="ECO:0000313" key="1">
    <source>
        <dbReference type="EMBL" id="KIM93669.1"/>
    </source>
</evidence>
<proteinExistence type="predicted"/>
<gene>
    <name evidence="1" type="ORF">OIDMADRAFT_95615</name>
</gene>